<accession>A0ABZ2Y850</accession>
<dbReference type="EMBL" id="CP121687">
    <property type="protein sequence ID" value="WZL70163.1"/>
    <property type="molecule type" value="Genomic_DNA"/>
</dbReference>
<keyword evidence="8 12" id="KW-0862">Zinc</keyword>
<comment type="similarity">
    <text evidence="3 12">Belongs to the cytidine and deoxycytidylate deaminase family.</text>
</comment>
<dbReference type="Proteomes" id="UP001486565">
    <property type="component" value="Chromosome"/>
</dbReference>
<evidence type="ECO:0000256" key="2">
    <source>
        <dbReference type="ARBA" id="ARBA00003949"/>
    </source>
</evidence>
<feature type="domain" description="CMP/dCMP-type deaminase" evidence="13">
    <location>
        <begin position="1"/>
        <end position="127"/>
    </location>
</feature>
<dbReference type="InterPro" id="IPR050202">
    <property type="entry name" value="Cyt/Deoxycyt_deaminase"/>
</dbReference>
<sequence length="130" mass="14322">MDYGELIKKAEEAKENAYVPYSNFKVGAAVLTDKGEVYTGCNVENASYGASNCAERTAIFKAVSEGEKKFKAIAIVSSSGDFTYPCGICRQVIVEFMRDGEIILGNSKGEYRVYRTEEILPFAFTGKDIK</sequence>
<evidence type="ECO:0000256" key="1">
    <source>
        <dbReference type="ARBA" id="ARBA00001947"/>
    </source>
</evidence>
<evidence type="ECO:0000256" key="7">
    <source>
        <dbReference type="ARBA" id="ARBA00022801"/>
    </source>
</evidence>
<dbReference type="PANTHER" id="PTHR11644:SF2">
    <property type="entry name" value="CYTIDINE DEAMINASE"/>
    <property type="match status" value="1"/>
</dbReference>
<dbReference type="NCBIfam" id="NF004064">
    <property type="entry name" value="PRK05578.1"/>
    <property type="match status" value="1"/>
</dbReference>
<protein>
    <recommendedName>
        <fullName evidence="5 12">Cytidine deaminase</fullName>
        <ecNumber evidence="4 12">3.5.4.5</ecNumber>
    </recommendedName>
    <alternativeName>
        <fullName evidence="9 12">Cytidine aminohydrolase</fullName>
    </alternativeName>
</protein>
<dbReference type="InterPro" id="IPR006262">
    <property type="entry name" value="Cyt_deam_tetra"/>
</dbReference>
<gene>
    <name evidence="14" type="ORF">QBE51_01140</name>
</gene>
<evidence type="ECO:0000256" key="9">
    <source>
        <dbReference type="ARBA" id="ARBA00032005"/>
    </source>
</evidence>
<dbReference type="SUPFAM" id="SSF53927">
    <property type="entry name" value="Cytidine deaminase-like"/>
    <property type="match status" value="1"/>
</dbReference>
<evidence type="ECO:0000256" key="5">
    <source>
        <dbReference type="ARBA" id="ARBA00018266"/>
    </source>
</evidence>
<comment type="catalytic activity">
    <reaction evidence="11 12">
        <text>cytidine + H2O + H(+) = uridine + NH4(+)</text>
        <dbReference type="Rhea" id="RHEA:16069"/>
        <dbReference type="ChEBI" id="CHEBI:15377"/>
        <dbReference type="ChEBI" id="CHEBI:15378"/>
        <dbReference type="ChEBI" id="CHEBI:16704"/>
        <dbReference type="ChEBI" id="CHEBI:17562"/>
        <dbReference type="ChEBI" id="CHEBI:28938"/>
        <dbReference type="EC" id="3.5.4.5"/>
    </reaction>
</comment>
<evidence type="ECO:0000313" key="15">
    <source>
        <dbReference type="Proteomes" id="UP001486565"/>
    </source>
</evidence>
<keyword evidence="15" id="KW-1185">Reference proteome</keyword>
<proteinExistence type="inferred from homology"/>
<dbReference type="InterPro" id="IPR016192">
    <property type="entry name" value="APOBEC/CMP_deaminase_Zn-bd"/>
</dbReference>
<dbReference type="PROSITE" id="PS00903">
    <property type="entry name" value="CYT_DCMP_DEAMINASES_1"/>
    <property type="match status" value="1"/>
</dbReference>
<dbReference type="NCBIfam" id="TIGR01354">
    <property type="entry name" value="cyt_deam_tetra"/>
    <property type="match status" value="1"/>
</dbReference>
<dbReference type="RefSeq" id="WP_341877126.1">
    <property type="nucleotide sequence ID" value="NZ_CP121687.1"/>
</dbReference>
<comment type="catalytic activity">
    <reaction evidence="10 12">
        <text>2'-deoxycytidine + H2O + H(+) = 2'-deoxyuridine + NH4(+)</text>
        <dbReference type="Rhea" id="RHEA:13433"/>
        <dbReference type="ChEBI" id="CHEBI:15377"/>
        <dbReference type="ChEBI" id="CHEBI:15378"/>
        <dbReference type="ChEBI" id="CHEBI:15698"/>
        <dbReference type="ChEBI" id="CHEBI:16450"/>
        <dbReference type="ChEBI" id="CHEBI:28938"/>
        <dbReference type="EC" id="3.5.4.5"/>
    </reaction>
</comment>
<reference evidence="14 15" key="1">
    <citation type="submission" date="2023-03" db="EMBL/GenBank/DDBJ databases">
        <title>Novel Species.</title>
        <authorList>
            <person name="Ma S."/>
        </authorList>
    </citation>
    <scope>NUCLEOTIDE SEQUENCE [LARGE SCALE GENOMIC DNA]</scope>
    <source>
        <strain evidence="14 15">LIND6LT2</strain>
    </source>
</reference>
<evidence type="ECO:0000256" key="8">
    <source>
        <dbReference type="ARBA" id="ARBA00022833"/>
    </source>
</evidence>
<dbReference type="Gene3D" id="3.40.140.10">
    <property type="entry name" value="Cytidine Deaminase, domain 2"/>
    <property type="match status" value="1"/>
</dbReference>
<dbReference type="GO" id="GO:0004126">
    <property type="term" value="F:cytidine deaminase activity"/>
    <property type="evidence" value="ECO:0007669"/>
    <property type="project" value="UniProtKB-EC"/>
</dbReference>
<dbReference type="Pfam" id="PF00383">
    <property type="entry name" value="dCMP_cyt_deam_1"/>
    <property type="match status" value="1"/>
</dbReference>
<evidence type="ECO:0000256" key="12">
    <source>
        <dbReference type="RuleBase" id="RU364006"/>
    </source>
</evidence>
<keyword evidence="6 12" id="KW-0479">Metal-binding</keyword>
<name>A0ABZ2Y850_9FIRM</name>
<dbReference type="CDD" id="cd01283">
    <property type="entry name" value="cytidine_deaminase"/>
    <property type="match status" value="1"/>
</dbReference>
<comment type="cofactor">
    <cofactor evidence="1 12">
        <name>Zn(2+)</name>
        <dbReference type="ChEBI" id="CHEBI:29105"/>
    </cofactor>
</comment>
<dbReference type="PROSITE" id="PS51747">
    <property type="entry name" value="CYT_DCMP_DEAMINASES_2"/>
    <property type="match status" value="1"/>
</dbReference>
<comment type="function">
    <text evidence="2 12">This enzyme scavenges exogenous and endogenous cytidine and 2'-deoxycytidine for UMP synthesis.</text>
</comment>
<evidence type="ECO:0000313" key="14">
    <source>
        <dbReference type="EMBL" id="WZL70163.1"/>
    </source>
</evidence>
<evidence type="ECO:0000256" key="4">
    <source>
        <dbReference type="ARBA" id="ARBA00012783"/>
    </source>
</evidence>
<evidence type="ECO:0000256" key="10">
    <source>
        <dbReference type="ARBA" id="ARBA00049252"/>
    </source>
</evidence>
<dbReference type="PANTHER" id="PTHR11644">
    <property type="entry name" value="CYTIDINE DEAMINASE"/>
    <property type="match status" value="1"/>
</dbReference>
<dbReference type="EC" id="3.5.4.5" evidence="4 12"/>
<keyword evidence="7 12" id="KW-0378">Hydrolase</keyword>
<dbReference type="InterPro" id="IPR002125">
    <property type="entry name" value="CMP_dCMP_dom"/>
</dbReference>
<dbReference type="InterPro" id="IPR016193">
    <property type="entry name" value="Cytidine_deaminase-like"/>
</dbReference>
<evidence type="ECO:0000256" key="6">
    <source>
        <dbReference type="ARBA" id="ARBA00022723"/>
    </source>
</evidence>
<evidence type="ECO:0000256" key="11">
    <source>
        <dbReference type="ARBA" id="ARBA00049558"/>
    </source>
</evidence>
<evidence type="ECO:0000256" key="3">
    <source>
        <dbReference type="ARBA" id="ARBA00006576"/>
    </source>
</evidence>
<evidence type="ECO:0000259" key="13">
    <source>
        <dbReference type="PROSITE" id="PS51747"/>
    </source>
</evidence>
<organism evidence="14 15">
    <name type="scientific">Defluviitalea saccharophila</name>
    <dbReference type="NCBI Taxonomy" id="879970"/>
    <lineage>
        <taxon>Bacteria</taxon>
        <taxon>Bacillati</taxon>
        <taxon>Bacillota</taxon>
        <taxon>Clostridia</taxon>
        <taxon>Lachnospirales</taxon>
        <taxon>Defluviitaleaceae</taxon>
        <taxon>Defluviitalea</taxon>
    </lineage>
</organism>